<keyword evidence="1" id="KW-0067">ATP-binding</keyword>
<organism evidence="1 2">
    <name type="scientific">Pseudomonas brenneri</name>
    <dbReference type="NCBI Taxonomy" id="129817"/>
    <lineage>
        <taxon>Bacteria</taxon>
        <taxon>Pseudomonadati</taxon>
        <taxon>Pseudomonadota</taxon>
        <taxon>Gammaproteobacteria</taxon>
        <taxon>Pseudomonadales</taxon>
        <taxon>Pseudomonadaceae</taxon>
        <taxon>Pseudomonas</taxon>
    </lineage>
</organism>
<evidence type="ECO:0000313" key="2">
    <source>
        <dbReference type="Proteomes" id="UP000325296"/>
    </source>
</evidence>
<dbReference type="GO" id="GO:0005524">
    <property type="term" value="F:ATP binding"/>
    <property type="evidence" value="ECO:0007669"/>
    <property type="project" value="UniProtKB-KW"/>
</dbReference>
<evidence type="ECO:0000313" key="1">
    <source>
        <dbReference type="EMBL" id="KAA2233449.1"/>
    </source>
</evidence>
<gene>
    <name evidence="1" type="ORF">F1720_00005</name>
</gene>
<keyword evidence="1" id="KW-0547">Nucleotide-binding</keyword>
<dbReference type="Proteomes" id="UP000325296">
    <property type="component" value="Unassembled WGS sequence"/>
</dbReference>
<comment type="caution">
    <text evidence="1">The sequence shown here is derived from an EMBL/GenBank/DDBJ whole genome shotgun (WGS) entry which is preliminary data.</text>
</comment>
<proteinExistence type="predicted"/>
<name>A0A5B2V5K8_9PSED</name>
<accession>A0A5B2V5K8</accession>
<dbReference type="AlphaFoldDB" id="A0A5B2V5K8"/>
<protein>
    <submittedName>
        <fullName evidence="1">Metal ABC transporter ATP-binding protein</fullName>
    </submittedName>
</protein>
<dbReference type="EMBL" id="VUOL01000001">
    <property type="protein sequence ID" value="KAA2233449.1"/>
    <property type="molecule type" value="Genomic_DNA"/>
</dbReference>
<reference evidence="1 2" key="1">
    <citation type="submission" date="2019-09" db="EMBL/GenBank/DDBJ databases">
        <title>Draft genome sequence of Pseudomonas brenneri CCUG 51514(T).</title>
        <authorList>
            <person name="Tunovic T."/>
            <person name="Pineiro-Iglesias B."/>
            <person name="Unosson C."/>
            <person name="Inganas E."/>
            <person name="Ohlen M."/>
            <person name="Cardew S."/>
            <person name="Jensie-Markopoulos S."/>
            <person name="Salva-Serra F."/>
            <person name="Jaen-Luchoro D."/>
            <person name="Svensson-Stadler L."/>
            <person name="Chun J."/>
            <person name="Moore E."/>
        </authorList>
    </citation>
    <scope>NUCLEOTIDE SEQUENCE [LARGE SCALE GENOMIC DNA]</scope>
    <source>
        <strain evidence="1 2">CCUG 51514</strain>
    </source>
</reference>
<feature type="non-terminal residue" evidence="1">
    <location>
        <position position="1"/>
    </location>
</feature>
<sequence length="34" mass="3601">GLLAKAVDQSTYVLTDPPLSRASPLPQKAAPTFF</sequence>